<dbReference type="InterPro" id="IPR045857">
    <property type="entry name" value="O16G_dom_2"/>
</dbReference>
<dbReference type="EMBL" id="JXSX01000001">
    <property type="protein sequence ID" value="KIR65052.1"/>
    <property type="molecule type" value="Genomic_DNA"/>
</dbReference>
<dbReference type="InterPro" id="IPR017853">
    <property type="entry name" value="GH"/>
</dbReference>
<evidence type="ECO:0000256" key="1">
    <source>
        <dbReference type="ARBA" id="ARBA00008061"/>
    </source>
</evidence>
<sequence length="545" mass="59845">MTASTPTPLTSDDDWWRSAVVYQVYVRSFADSNGDGVGDLQGIRERLPYLRDLGVDALWLTPFYTSPMVDGGYDVADYRDVDPMFGTLADFDAMITDAHALGLRIIVDIVPNHTSSAHPWFVAALATAPGSPERARYLFAEGRGEHGELPPNDWESIFGGPAWTRVPDGQWYLHLFDPAQPDLNWRHPEVRAEFEDVLRFWLDRGVDGFRIDVAHGMIKAEGLPDVGFNSMTGGRRQSELLGKGRLPYFDQDEVHEIYRAWRPILDSYPGGRMAVAEAWAETPQRLARYIGPDELHQAFSFDFLDATWSADSFRKVIDTALAEATIVGAPTTWVLSNHDKQRHVTRYGDGEVGLRRARAASLLMLALPGCAYLYQGEELGLPEVLDLPDELRQDPSFLRTGESRDGCRVPIPWSGELAPYGFGPAGSELSWLPAPATWAALSVAAQAGTPGSTLELYRAALRARRAHPALARDADGVTWLETTGPGVLAFRRTGGGAELTCVVNLSDAPVQIDGYGQPVVASAELTGQGTGHVLPVDAAAWFERR</sequence>
<reference evidence="3 4" key="1">
    <citation type="submission" date="2015-01" db="EMBL/GenBank/DDBJ databases">
        <title>Sequencing and annotation of Micromonospora carbonacea strain JXNU-1 genome.</title>
        <authorList>
            <person name="Long Z."/>
            <person name="Huang Y."/>
            <person name="Jiang Y."/>
        </authorList>
    </citation>
    <scope>NUCLEOTIDE SEQUENCE [LARGE SCALE GENOMIC DNA]</scope>
    <source>
        <strain evidence="3 4">JXNU-1</strain>
    </source>
</reference>
<comment type="caution">
    <text evidence="3">The sequence shown here is derived from an EMBL/GenBank/DDBJ whole genome shotgun (WGS) entry which is preliminary data.</text>
</comment>
<dbReference type="SMART" id="SM00642">
    <property type="entry name" value="Aamy"/>
    <property type="match status" value="1"/>
</dbReference>
<evidence type="ECO:0000313" key="3">
    <source>
        <dbReference type="EMBL" id="KIR65052.1"/>
    </source>
</evidence>
<dbReference type="SUPFAM" id="SSF51445">
    <property type="entry name" value="(Trans)glycosidases"/>
    <property type="match status" value="1"/>
</dbReference>
<dbReference type="OrthoDB" id="9802433at2"/>
<dbReference type="AlphaFoldDB" id="A0A0D0V246"/>
<evidence type="ECO:0000313" key="4">
    <source>
        <dbReference type="Proteomes" id="UP000032254"/>
    </source>
</evidence>
<dbReference type="Proteomes" id="UP000032254">
    <property type="component" value="Unassembled WGS sequence"/>
</dbReference>
<dbReference type="PANTHER" id="PTHR10357:SF179">
    <property type="entry name" value="NEUTRAL AND BASIC AMINO ACID TRANSPORT PROTEIN RBAT"/>
    <property type="match status" value="1"/>
</dbReference>
<dbReference type="Pfam" id="PF11941">
    <property type="entry name" value="DUF3459"/>
    <property type="match status" value="1"/>
</dbReference>
<organism evidence="3 4">
    <name type="scientific">Micromonospora haikouensis</name>
    <dbReference type="NCBI Taxonomy" id="686309"/>
    <lineage>
        <taxon>Bacteria</taxon>
        <taxon>Bacillati</taxon>
        <taxon>Actinomycetota</taxon>
        <taxon>Actinomycetes</taxon>
        <taxon>Micromonosporales</taxon>
        <taxon>Micromonosporaceae</taxon>
        <taxon>Micromonospora</taxon>
    </lineage>
</organism>
<proteinExistence type="inferred from homology"/>
<dbReference type="Gene3D" id="3.90.400.10">
    <property type="entry name" value="Oligo-1,6-glucosidase, Domain 2"/>
    <property type="match status" value="1"/>
</dbReference>
<dbReference type="GeneID" id="301303687"/>
<dbReference type="GO" id="GO:0004556">
    <property type="term" value="F:alpha-amylase activity"/>
    <property type="evidence" value="ECO:0007669"/>
    <property type="project" value="TreeGrafter"/>
</dbReference>
<keyword evidence="4" id="KW-1185">Reference proteome</keyword>
<dbReference type="PANTHER" id="PTHR10357">
    <property type="entry name" value="ALPHA-AMYLASE FAMILY MEMBER"/>
    <property type="match status" value="1"/>
</dbReference>
<dbReference type="RefSeq" id="WP_043961813.1">
    <property type="nucleotide sequence ID" value="NZ_JXSX01000001.1"/>
</dbReference>
<dbReference type="Gene3D" id="3.20.20.80">
    <property type="entry name" value="Glycosidases"/>
    <property type="match status" value="1"/>
</dbReference>
<dbReference type="InterPro" id="IPR006047">
    <property type="entry name" value="GH13_cat_dom"/>
</dbReference>
<protein>
    <submittedName>
        <fullName evidence="3">Alpha-amylase</fullName>
    </submittedName>
</protein>
<accession>A0A0D0V246</accession>
<dbReference type="InterPro" id="IPR022567">
    <property type="entry name" value="DUF3459"/>
</dbReference>
<comment type="similarity">
    <text evidence="1">Belongs to the glycosyl hydrolase 13 family.</text>
</comment>
<dbReference type="GO" id="GO:0009313">
    <property type="term" value="P:oligosaccharide catabolic process"/>
    <property type="evidence" value="ECO:0007669"/>
    <property type="project" value="TreeGrafter"/>
</dbReference>
<dbReference type="CDD" id="cd11332">
    <property type="entry name" value="AmyAc_OligoGlu_TS"/>
    <property type="match status" value="1"/>
</dbReference>
<dbReference type="Pfam" id="PF00128">
    <property type="entry name" value="Alpha-amylase"/>
    <property type="match status" value="1"/>
</dbReference>
<gene>
    <name evidence="3" type="ORF">TK50_05920</name>
</gene>
<evidence type="ECO:0000259" key="2">
    <source>
        <dbReference type="SMART" id="SM00642"/>
    </source>
</evidence>
<name>A0A0D0V246_9ACTN</name>
<feature type="domain" description="Glycosyl hydrolase family 13 catalytic" evidence="2">
    <location>
        <begin position="23"/>
        <end position="408"/>
    </location>
</feature>
<dbReference type="PATRIC" id="fig|47853.6.peg.1263"/>